<accession>A0A8S3ZC97</accession>
<evidence type="ECO:0000259" key="6">
    <source>
        <dbReference type="PROSITE" id="PS50262"/>
    </source>
</evidence>
<evidence type="ECO:0000256" key="4">
    <source>
        <dbReference type="ARBA" id="ARBA00023136"/>
    </source>
</evidence>
<keyword evidence="8" id="KW-1185">Reference proteome</keyword>
<proteinExistence type="predicted"/>
<dbReference type="SUPFAM" id="SSF81321">
    <property type="entry name" value="Family A G protein-coupled receptor-like"/>
    <property type="match status" value="1"/>
</dbReference>
<feature type="transmembrane region" description="Helical" evidence="5">
    <location>
        <begin position="294"/>
        <end position="317"/>
    </location>
</feature>
<feature type="transmembrane region" description="Helical" evidence="5">
    <location>
        <begin position="103"/>
        <end position="128"/>
    </location>
</feature>
<dbReference type="PANTHER" id="PTHR46641:SF18">
    <property type="entry name" value="G-PROTEIN COUPLED RECEPTORS FAMILY 1 PROFILE DOMAIN-CONTAINING PROTEIN"/>
    <property type="match status" value="1"/>
</dbReference>
<dbReference type="Gene3D" id="1.20.1070.10">
    <property type="entry name" value="Rhodopsin 7-helix transmembrane proteins"/>
    <property type="match status" value="1"/>
</dbReference>
<keyword evidence="4 5" id="KW-0472">Membrane</keyword>
<dbReference type="PROSITE" id="PS50262">
    <property type="entry name" value="G_PROTEIN_RECEP_F1_2"/>
    <property type="match status" value="1"/>
</dbReference>
<evidence type="ECO:0000256" key="3">
    <source>
        <dbReference type="ARBA" id="ARBA00022989"/>
    </source>
</evidence>
<dbReference type="PANTHER" id="PTHR46641">
    <property type="entry name" value="FMRFAMIDE RECEPTOR-RELATED"/>
    <property type="match status" value="1"/>
</dbReference>
<feature type="transmembrane region" description="Helical" evidence="5">
    <location>
        <begin position="254"/>
        <end position="274"/>
    </location>
</feature>
<organism evidence="7 8">
    <name type="scientific">Candidula unifasciata</name>
    <dbReference type="NCBI Taxonomy" id="100452"/>
    <lineage>
        <taxon>Eukaryota</taxon>
        <taxon>Metazoa</taxon>
        <taxon>Spiralia</taxon>
        <taxon>Lophotrochozoa</taxon>
        <taxon>Mollusca</taxon>
        <taxon>Gastropoda</taxon>
        <taxon>Heterobranchia</taxon>
        <taxon>Euthyneura</taxon>
        <taxon>Panpulmonata</taxon>
        <taxon>Eupulmonata</taxon>
        <taxon>Stylommatophora</taxon>
        <taxon>Helicina</taxon>
        <taxon>Helicoidea</taxon>
        <taxon>Geomitridae</taxon>
        <taxon>Candidula</taxon>
    </lineage>
</organism>
<reference evidence="7" key="1">
    <citation type="submission" date="2021-04" db="EMBL/GenBank/DDBJ databases">
        <authorList>
            <consortium name="Molecular Ecology Group"/>
        </authorList>
    </citation>
    <scope>NUCLEOTIDE SEQUENCE</scope>
</reference>
<feature type="domain" description="G-protein coupled receptors family 1 profile" evidence="6">
    <location>
        <begin position="40"/>
        <end position="314"/>
    </location>
</feature>
<dbReference type="InterPro" id="IPR000276">
    <property type="entry name" value="GPCR_Rhodpsn"/>
</dbReference>
<feature type="transmembrane region" description="Helical" evidence="5">
    <location>
        <begin position="149"/>
        <end position="171"/>
    </location>
</feature>
<protein>
    <recommendedName>
        <fullName evidence="6">G-protein coupled receptors family 1 profile domain-containing protein</fullName>
    </recommendedName>
</protein>
<dbReference type="OrthoDB" id="6276488at2759"/>
<comment type="subcellular location">
    <subcellularLocation>
        <location evidence="1">Membrane</location>
    </subcellularLocation>
</comment>
<sequence length="342" mass="38810">MSEEESATRFDILSNRETELAMMILMYGVTPAISIIGIVGNVCSILVLLKQNCKKCSNILLLGLTISDLTYLIGFNSVPKIIYTLSGKQSFPYEASVSETLFFFYRIFLIIDYSSGFVGLTLPMLITIERLVTVFFPLKVSKIITPRRTIIAISGVFIFWYGNFIYTMFWFSLSYTYELSGNRSVYMIAHTEVFEHDKPAVYAINEAWIYLSMRIPSVFTFVGCIIIGIKIKMASDKRREMTGKNQSMYRTTKTLLAVCVVYTMTCAIASLPAIVPQYVSFSISDETTSNICQVTYHIISTAGCINSSCNFVIYIVFNKNFRDAYKALFSKSRRRIKATDTF</sequence>
<feature type="transmembrane region" description="Helical" evidence="5">
    <location>
        <begin position="20"/>
        <end position="49"/>
    </location>
</feature>
<dbReference type="EMBL" id="CAJHNH020002590">
    <property type="protein sequence ID" value="CAG5127164.1"/>
    <property type="molecule type" value="Genomic_DNA"/>
</dbReference>
<feature type="transmembrane region" description="Helical" evidence="5">
    <location>
        <begin position="207"/>
        <end position="229"/>
    </location>
</feature>
<dbReference type="GO" id="GO:0016020">
    <property type="term" value="C:membrane"/>
    <property type="evidence" value="ECO:0007669"/>
    <property type="project" value="UniProtKB-SubCell"/>
</dbReference>
<dbReference type="InterPro" id="IPR052954">
    <property type="entry name" value="GPCR-Ligand_Int"/>
</dbReference>
<dbReference type="Pfam" id="PF00001">
    <property type="entry name" value="7tm_1"/>
    <property type="match status" value="1"/>
</dbReference>
<dbReference type="GO" id="GO:0004930">
    <property type="term" value="F:G protein-coupled receptor activity"/>
    <property type="evidence" value="ECO:0007669"/>
    <property type="project" value="InterPro"/>
</dbReference>
<keyword evidence="3 5" id="KW-1133">Transmembrane helix</keyword>
<gene>
    <name evidence="7" type="ORF">CUNI_LOCUS12722</name>
</gene>
<evidence type="ECO:0000256" key="2">
    <source>
        <dbReference type="ARBA" id="ARBA00022692"/>
    </source>
</evidence>
<evidence type="ECO:0000313" key="7">
    <source>
        <dbReference type="EMBL" id="CAG5127164.1"/>
    </source>
</evidence>
<evidence type="ECO:0000313" key="8">
    <source>
        <dbReference type="Proteomes" id="UP000678393"/>
    </source>
</evidence>
<evidence type="ECO:0000256" key="5">
    <source>
        <dbReference type="SAM" id="Phobius"/>
    </source>
</evidence>
<dbReference type="InterPro" id="IPR017452">
    <property type="entry name" value="GPCR_Rhodpsn_7TM"/>
</dbReference>
<name>A0A8S3ZC97_9EUPU</name>
<dbReference type="PRINTS" id="PR00237">
    <property type="entry name" value="GPCRRHODOPSN"/>
</dbReference>
<comment type="caution">
    <text evidence="7">The sequence shown here is derived from an EMBL/GenBank/DDBJ whole genome shotgun (WGS) entry which is preliminary data.</text>
</comment>
<dbReference type="AlphaFoldDB" id="A0A8S3ZC97"/>
<evidence type="ECO:0000256" key="1">
    <source>
        <dbReference type="ARBA" id="ARBA00004370"/>
    </source>
</evidence>
<dbReference type="Proteomes" id="UP000678393">
    <property type="component" value="Unassembled WGS sequence"/>
</dbReference>
<keyword evidence="2 5" id="KW-0812">Transmembrane</keyword>
<feature type="transmembrane region" description="Helical" evidence="5">
    <location>
        <begin position="61"/>
        <end position="83"/>
    </location>
</feature>